<dbReference type="EC" id="3.1.1.29" evidence="1"/>
<dbReference type="FunFam" id="3.40.1490.10:FF:000001">
    <property type="entry name" value="Peptidyl-tRNA hydrolase 2"/>
    <property type="match status" value="1"/>
</dbReference>
<keyword evidence="2 6" id="KW-0378">Hydrolase</keyword>
<dbReference type="SUPFAM" id="SSF102462">
    <property type="entry name" value="Peptidyl-tRNA hydrolase II"/>
    <property type="match status" value="1"/>
</dbReference>
<evidence type="ECO:0000256" key="4">
    <source>
        <dbReference type="ARBA" id="ARBA00048707"/>
    </source>
</evidence>
<evidence type="ECO:0000256" key="2">
    <source>
        <dbReference type="ARBA" id="ARBA00022801"/>
    </source>
</evidence>
<dbReference type="GO" id="GO:0005829">
    <property type="term" value="C:cytosol"/>
    <property type="evidence" value="ECO:0007669"/>
    <property type="project" value="TreeGrafter"/>
</dbReference>
<dbReference type="AlphaFoldDB" id="A0AAV0BM47"/>
<dbReference type="InterPro" id="IPR023476">
    <property type="entry name" value="Pep_tRNA_hydro_II_dom_sf"/>
</dbReference>
<reference evidence="6" key="1">
    <citation type="submission" date="2022-06" db="EMBL/GenBank/DDBJ databases">
        <authorList>
            <consortium name="SYNGENTA / RWTH Aachen University"/>
        </authorList>
    </citation>
    <scope>NUCLEOTIDE SEQUENCE</scope>
</reference>
<dbReference type="EMBL" id="CALTRL010005971">
    <property type="protein sequence ID" value="CAH7688329.1"/>
    <property type="molecule type" value="Genomic_DNA"/>
</dbReference>
<protein>
    <recommendedName>
        <fullName evidence="1">peptidyl-tRNA hydrolase</fullName>
        <ecNumber evidence="1">3.1.1.29</ecNumber>
    </recommendedName>
</protein>
<name>A0AAV0BM47_PHAPC</name>
<dbReference type="Pfam" id="PF01981">
    <property type="entry name" value="PTH2"/>
    <property type="match status" value="1"/>
</dbReference>
<gene>
    <name evidence="6" type="ORF">PPACK8108_LOCUS23282</name>
</gene>
<organism evidence="6 7">
    <name type="scientific">Phakopsora pachyrhizi</name>
    <name type="common">Asian soybean rust disease fungus</name>
    <dbReference type="NCBI Taxonomy" id="170000"/>
    <lineage>
        <taxon>Eukaryota</taxon>
        <taxon>Fungi</taxon>
        <taxon>Dikarya</taxon>
        <taxon>Basidiomycota</taxon>
        <taxon>Pucciniomycotina</taxon>
        <taxon>Pucciniomycetes</taxon>
        <taxon>Pucciniales</taxon>
        <taxon>Phakopsoraceae</taxon>
        <taxon>Phakopsora</taxon>
    </lineage>
</organism>
<dbReference type="PANTHER" id="PTHR12649">
    <property type="entry name" value="PEPTIDYL-TRNA HYDROLASE 2"/>
    <property type="match status" value="1"/>
</dbReference>
<comment type="catalytic activity">
    <reaction evidence="4">
        <text>an N-acyl-L-alpha-aminoacyl-tRNA + H2O = an N-acyl-L-amino acid + a tRNA + H(+)</text>
        <dbReference type="Rhea" id="RHEA:54448"/>
        <dbReference type="Rhea" id="RHEA-COMP:10123"/>
        <dbReference type="Rhea" id="RHEA-COMP:13883"/>
        <dbReference type="ChEBI" id="CHEBI:15377"/>
        <dbReference type="ChEBI" id="CHEBI:15378"/>
        <dbReference type="ChEBI" id="CHEBI:59874"/>
        <dbReference type="ChEBI" id="CHEBI:78442"/>
        <dbReference type="ChEBI" id="CHEBI:138191"/>
        <dbReference type="EC" id="3.1.1.29"/>
    </reaction>
</comment>
<proteinExistence type="inferred from homology"/>
<dbReference type="NCBIfam" id="TIGR00283">
    <property type="entry name" value="arch_pth2"/>
    <property type="match status" value="1"/>
</dbReference>
<evidence type="ECO:0000313" key="6">
    <source>
        <dbReference type="EMBL" id="CAH7688329.1"/>
    </source>
</evidence>
<comment type="caution">
    <text evidence="6">The sequence shown here is derived from an EMBL/GenBank/DDBJ whole genome shotgun (WGS) entry which is preliminary data.</text>
</comment>
<evidence type="ECO:0000256" key="1">
    <source>
        <dbReference type="ARBA" id="ARBA00013260"/>
    </source>
</evidence>
<evidence type="ECO:0000256" key="5">
    <source>
        <dbReference type="SAM" id="Phobius"/>
    </source>
</evidence>
<feature type="transmembrane region" description="Helical" evidence="5">
    <location>
        <begin position="16"/>
        <end position="34"/>
    </location>
</feature>
<evidence type="ECO:0000256" key="3">
    <source>
        <dbReference type="ARBA" id="ARBA00038050"/>
    </source>
</evidence>
<keyword evidence="7" id="KW-1185">Reference proteome</keyword>
<dbReference type="GO" id="GO:0004045">
    <property type="term" value="F:peptidyl-tRNA hydrolase activity"/>
    <property type="evidence" value="ECO:0007669"/>
    <property type="project" value="UniProtKB-EC"/>
</dbReference>
<keyword evidence="5" id="KW-0812">Transmembrane</keyword>
<keyword evidence="5" id="KW-1133">Transmembrane helix</keyword>
<dbReference type="InterPro" id="IPR002833">
    <property type="entry name" value="PTH2"/>
</dbReference>
<dbReference type="Proteomes" id="UP001153365">
    <property type="component" value="Unassembled WGS sequence"/>
</dbReference>
<dbReference type="Gene3D" id="3.40.1490.10">
    <property type="entry name" value="Bit1"/>
    <property type="match status" value="1"/>
</dbReference>
<evidence type="ECO:0000313" key="7">
    <source>
        <dbReference type="Proteomes" id="UP001153365"/>
    </source>
</evidence>
<sequence>MGKHYHDAANLVSDQTFTYLALIFSSLTIGYWIGIGRSLGYTRGGGIRTNYQSSSDEEEVLVVRNDLGMAKGKIASQCSHATLACYKAIRRDDPDMLRRWERNGQTKIALKLKLNDCETMEDEMLNLKAKARSLGLCAQVIQDAGRTQIKAGSRTVLGIGPGPASQIDEITKHLKLL</sequence>
<keyword evidence="5" id="KW-0472">Membrane</keyword>
<dbReference type="CDD" id="cd02430">
    <property type="entry name" value="PTH2"/>
    <property type="match status" value="1"/>
</dbReference>
<accession>A0AAV0BM47</accession>
<dbReference type="PANTHER" id="PTHR12649:SF11">
    <property type="entry name" value="PEPTIDYL-TRNA HYDROLASE 2, MITOCHONDRIAL"/>
    <property type="match status" value="1"/>
</dbReference>
<comment type="similarity">
    <text evidence="3">Belongs to the PTH2 family.</text>
</comment>